<evidence type="ECO:0000256" key="1">
    <source>
        <dbReference type="SAM" id="Phobius"/>
    </source>
</evidence>
<keyword evidence="1" id="KW-0812">Transmembrane</keyword>
<dbReference type="Proteomes" id="UP000029538">
    <property type="component" value="Unassembled WGS sequence"/>
</dbReference>
<dbReference type="AlphaFoldDB" id="A0A096CZE5"/>
<dbReference type="InterPro" id="IPR025640">
    <property type="entry name" value="GYF_2"/>
</dbReference>
<feature type="domain" description="GYF" evidence="2">
    <location>
        <begin position="3"/>
        <end position="48"/>
    </location>
</feature>
<evidence type="ECO:0000313" key="4">
    <source>
        <dbReference type="Proteomes" id="UP000029538"/>
    </source>
</evidence>
<proteinExistence type="predicted"/>
<protein>
    <recommendedName>
        <fullName evidence="2">GYF domain-containing protein</fullName>
    </recommendedName>
</protein>
<sequence length="300" mass="33597">MEYFININNEKRGPYTLKELAERSIEATTLVMASNSNEWIPAWRVEELRSILMENSNENIKEPVNETETLNQESTINGKPIEEIPYVEAQTISDKTYYHEPEKKSKTMQGCLIGGLIGIAFLIALMIFTCPNTDQHKEALSDVVTQTITESAQDAGENTDSDVITKAFQTIANAFTRKVIDAAVDNLIHVDNYVICSVGKVHYNNQDKIVSFGVFNHVFTVDKEQLKEASEKYYKTAELNIEQELEQKVQKELKENIIDPTTDLIKGVVGSAINGILDEFGTSSDNANSADMSDQLEDSI</sequence>
<feature type="transmembrane region" description="Helical" evidence="1">
    <location>
        <begin position="110"/>
        <end position="128"/>
    </location>
</feature>
<dbReference type="Pfam" id="PF14237">
    <property type="entry name" value="GYF_2"/>
    <property type="match status" value="1"/>
</dbReference>
<reference evidence="3 4" key="1">
    <citation type="submission" date="2014-07" db="EMBL/GenBank/DDBJ databases">
        <authorList>
            <person name="McCorrison J."/>
            <person name="Sanka R."/>
            <person name="Torralba M."/>
            <person name="Gillis M."/>
            <person name="Haft D.H."/>
            <person name="Methe B."/>
            <person name="Sutton G."/>
            <person name="Nelson K.E."/>
        </authorList>
    </citation>
    <scope>NUCLEOTIDE SEQUENCE [LARGE SCALE GENOMIC DNA]</scope>
    <source>
        <strain evidence="3 4">DNF00882</strain>
    </source>
</reference>
<evidence type="ECO:0000259" key="2">
    <source>
        <dbReference type="Pfam" id="PF14237"/>
    </source>
</evidence>
<keyword evidence="1" id="KW-0472">Membrane</keyword>
<keyword evidence="1" id="KW-1133">Transmembrane helix</keyword>
<evidence type="ECO:0000313" key="3">
    <source>
        <dbReference type="EMBL" id="KGF50664.1"/>
    </source>
</evidence>
<dbReference type="RefSeq" id="WP_036881999.1">
    <property type="nucleotide sequence ID" value="NZ_JRNR01000002.1"/>
</dbReference>
<dbReference type="EMBL" id="JRNR01000002">
    <property type="protein sequence ID" value="KGF50664.1"/>
    <property type="molecule type" value="Genomic_DNA"/>
</dbReference>
<name>A0A096CZE5_9BACT</name>
<gene>
    <name evidence="3" type="ORF">HMPREF0654_00870</name>
</gene>
<comment type="caution">
    <text evidence="3">The sequence shown here is derived from an EMBL/GenBank/DDBJ whole genome shotgun (WGS) entry which is preliminary data.</text>
</comment>
<accession>A0A096CZE5</accession>
<organism evidence="3 4">
    <name type="scientific">Prevotella disiens DNF00882</name>
    <dbReference type="NCBI Taxonomy" id="1401075"/>
    <lineage>
        <taxon>Bacteria</taxon>
        <taxon>Pseudomonadati</taxon>
        <taxon>Bacteroidota</taxon>
        <taxon>Bacteroidia</taxon>
        <taxon>Bacteroidales</taxon>
        <taxon>Prevotellaceae</taxon>
        <taxon>Prevotella</taxon>
    </lineage>
</organism>